<dbReference type="EnsemblPlants" id="OB11G19570.1">
    <property type="protein sequence ID" value="OB11G19570.1"/>
    <property type="gene ID" value="OB11G19570"/>
</dbReference>
<evidence type="ECO:0000313" key="1">
    <source>
        <dbReference type="EnsemblPlants" id="OB11G19570.1"/>
    </source>
</evidence>
<proteinExistence type="predicted"/>
<reference evidence="1" key="2">
    <citation type="submission" date="2013-04" db="UniProtKB">
        <authorList>
            <consortium name="EnsemblPlants"/>
        </authorList>
    </citation>
    <scope>IDENTIFICATION</scope>
</reference>
<reference evidence="1" key="1">
    <citation type="journal article" date="2013" name="Nat. Commun.">
        <title>Whole-genome sequencing of Oryza brachyantha reveals mechanisms underlying Oryza genome evolution.</title>
        <authorList>
            <person name="Chen J."/>
            <person name="Huang Q."/>
            <person name="Gao D."/>
            <person name="Wang J."/>
            <person name="Lang Y."/>
            <person name="Liu T."/>
            <person name="Li B."/>
            <person name="Bai Z."/>
            <person name="Luis Goicoechea J."/>
            <person name="Liang C."/>
            <person name="Chen C."/>
            <person name="Zhang W."/>
            <person name="Sun S."/>
            <person name="Liao Y."/>
            <person name="Zhang X."/>
            <person name="Yang L."/>
            <person name="Song C."/>
            <person name="Wang M."/>
            <person name="Shi J."/>
            <person name="Liu G."/>
            <person name="Liu J."/>
            <person name="Zhou H."/>
            <person name="Zhou W."/>
            <person name="Yu Q."/>
            <person name="An N."/>
            <person name="Chen Y."/>
            <person name="Cai Q."/>
            <person name="Wang B."/>
            <person name="Liu B."/>
            <person name="Min J."/>
            <person name="Huang Y."/>
            <person name="Wu H."/>
            <person name="Li Z."/>
            <person name="Zhang Y."/>
            <person name="Yin Y."/>
            <person name="Song W."/>
            <person name="Jiang J."/>
            <person name="Jackson S.A."/>
            <person name="Wing R.A."/>
            <person name="Wang J."/>
            <person name="Chen M."/>
        </authorList>
    </citation>
    <scope>NUCLEOTIDE SEQUENCE [LARGE SCALE GENOMIC DNA]</scope>
    <source>
        <strain evidence="1">cv. IRGC 101232</strain>
    </source>
</reference>
<dbReference type="Gramene" id="OB11G19570.1">
    <property type="protein sequence ID" value="OB11G19570.1"/>
    <property type="gene ID" value="OB11G19570"/>
</dbReference>
<sequence>MHGFICLTRFLGEFLVQVARPTHDSVSWFVLTSLVNQTYADMHDAGLSNDWLRSLLENVVCVD</sequence>
<keyword evidence="2" id="KW-1185">Reference proteome</keyword>
<evidence type="ECO:0000313" key="2">
    <source>
        <dbReference type="Proteomes" id="UP000006038"/>
    </source>
</evidence>
<accession>J3N821</accession>
<name>J3N821_ORYBR</name>
<protein>
    <submittedName>
        <fullName evidence="1">Uncharacterized protein</fullName>
    </submittedName>
</protein>
<dbReference type="Proteomes" id="UP000006038">
    <property type="component" value="Chromosome 11"/>
</dbReference>
<organism evidence="1">
    <name type="scientific">Oryza brachyantha</name>
    <name type="common">malo sina</name>
    <dbReference type="NCBI Taxonomy" id="4533"/>
    <lineage>
        <taxon>Eukaryota</taxon>
        <taxon>Viridiplantae</taxon>
        <taxon>Streptophyta</taxon>
        <taxon>Embryophyta</taxon>
        <taxon>Tracheophyta</taxon>
        <taxon>Spermatophyta</taxon>
        <taxon>Magnoliopsida</taxon>
        <taxon>Liliopsida</taxon>
        <taxon>Poales</taxon>
        <taxon>Poaceae</taxon>
        <taxon>BOP clade</taxon>
        <taxon>Oryzoideae</taxon>
        <taxon>Oryzeae</taxon>
        <taxon>Oryzinae</taxon>
        <taxon>Oryza</taxon>
    </lineage>
</organism>
<dbReference type="AlphaFoldDB" id="J3N821"/>
<dbReference type="HOGENOM" id="CLU_2889387_0_0_1"/>